<dbReference type="AlphaFoldDB" id="A0A076MSY0"/>
<dbReference type="STRING" id="1068978.AMETH_0800"/>
<sequence>MSPKRGDPVAPPAVGGEWEIRFSTAEAVKGWHELEAAARGNLRKAWETMRTDPGPGPGKPTSRHHQLKGGLAHGTHQGRSLPRWQLEVTGAGRVWYLFDEPRRTVWVQHAGVGHPKQAD</sequence>
<dbReference type="RefSeq" id="WP_017986754.1">
    <property type="nucleotide sequence ID" value="NZ_AQUL01000001.1"/>
</dbReference>
<dbReference type="PATRIC" id="fig|1068978.7.peg.839"/>
<evidence type="ECO:0000313" key="3">
    <source>
        <dbReference type="Proteomes" id="UP000062973"/>
    </source>
</evidence>
<evidence type="ECO:0000256" key="1">
    <source>
        <dbReference type="SAM" id="MobiDB-lite"/>
    </source>
</evidence>
<name>A0A076MSY0_AMYME</name>
<dbReference type="eggNOG" id="ENOG5032X03">
    <property type="taxonomic scope" value="Bacteria"/>
</dbReference>
<dbReference type="HOGENOM" id="CLU_166919_0_0_11"/>
<dbReference type="OrthoDB" id="487569at2"/>
<feature type="region of interest" description="Disordered" evidence="1">
    <location>
        <begin position="46"/>
        <end position="79"/>
    </location>
</feature>
<dbReference type="Proteomes" id="UP000062973">
    <property type="component" value="Chromosome"/>
</dbReference>
<evidence type="ECO:0008006" key="4">
    <source>
        <dbReference type="Google" id="ProtNLM"/>
    </source>
</evidence>
<protein>
    <recommendedName>
        <fullName evidence="4">Type II toxin-antitoxin system RelE/ParE family toxin</fullName>
    </recommendedName>
</protein>
<gene>
    <name evidence="2" type="ORF">AMETH_0800</name>
</gene>
<dbReference type="EMBL" id="CP009110">
    <property type="protein sequence ID" value="AIJ20892.1"/>
    <property type="molecule type" value="Genomic_DNA"/>
</dbReference>
<accession>A0A076MSY0</accession>
<organism evidence="2 3">
    <name type="scientific">Amycolatopsis methanolica 239</name>
    <dbReference type="NCBI Taxonomy" id="1068978"/>
    <lineage>
        <taxon>Bacteria</taxon>
        <taxon>Bacillati</taxon>
        <taxon>Actinomycetota</taxon>
        <taxon>Actinomycetes</taxon>
        <taxon>Pseudonocardiales</taxon>
        <taxon>Pseudonocardiaceae</taxon>
        <taxon>Amycolatopsis</taxon>
        <taxon>Amycolatopsis methanolica group</taxon>
    </lineage>
</organism>
<dbReference type="KEGG" id="amq:AMETH_0800"/>
<reference evidence="2 3" key="1">
    <citation type="submission" date="2014-07" db="EMBL/GenBank/DDBJ databases">
        <title>Whole Genome Sequence of the Amycolatopsis methanolica 239.</title>
        <authorList>
            <person name="Tang B."/>
        </authorList>
    </citation>
    <scope>NUCLEOTIDE SEQUENCE [LARGE SCALE GENOMIC DNA]</scope>
    <source>
        <strain evidence="2 3">239</strain>
    </source>
</reference>
<proteinExistence type="predicted"/>
<evidence type="ECO:0000313" key="2">
    <source>
        <dbReference type="EMBL" id="AIJ20892.1"/>
    </source>
</evidence>
<keyword evidence="3" id="KW-1185">Reference proteome</keyword>